<gene>
    <name evidence="2" type="primary">ADAM7</name>
</gene>
<protein>
    <submittedName>
        <fullName evidence="2">Disintegrin and metalloproteinase domain-containing protein 7</fullName>
    </submittedName>
</protein>
<reference evidence="2" key="1">
    <citation type="submission" date="2025-08" db="UniProtKB">
        <authorList>
            <consortium name="RefSeq"/>
        </authorList>
    </citation>
    <scope>IDENTIFICATION</scope>
</reference>
<accession>A0AC55CTG3</accession>
<organism evidence="1 2">
    <name type="scientific">Echinops telfairi</name>
    <name type="common">Lesser hedgehog tenrec</name>
    <dbReference type="NCBI Taxonomy" id="9371"/>
    <lineage>
        <taxon>Eukaryota</taxon>
        <taxon>Metazoa</taxon>
        <taxon>Chordata</taxon>
        <taxon>Craniata</taxon>
        <taxon>Vertebrata</taxon>
        <taxon>Euteleostomi</taxon>
        <taxon>Mammalia</taxon>
        <taxon>Eutheria</taxon>
        <taxon>Afrotheria</taxon>
        <taxon>Tenrecidae</taxon>
        <taxon>Tenrecinae</taxon>
        <taxon>Echinops</taxon>
    </lineage>
</organism>
<sequence>MIPGYILLMILLISQFKEKIILGVNGQELVYLKRLPLVHKRDVEHMHDSGIQEAYEEELMYELVLNRKTIILHLVRTRELLSSNYSEIYSSTKGEMIRHPQITEHCFYQGSITHVVDSALSISTCNGLRGFFRLKEQRYLIEPVKYTDEGEHLVFRYNPKVHYAANYSCTELNFTKNAVPNTKSMQNKMEYRRNNHPYDKLRNRILGMVNFVNMIYKTLNLYVTLVGFEVWTNEDKIKVDANIETTLSSFSSWQETVLKKRGTFDHVVLLSGKWLYTNAQGTSYPRGMCLPYYSSSVVKVGYVSFILLELRREIQLNFYNSQCLIKGGIPALKFSKCSKNQYLTYLKDHKPPCLMEVAFSDQFTDFPYCGNKKLDEGEECDCGSIQECANSCCDAEKCMLKPGFTCAEGECCKSCQLKEAGAMCRPARDECDFPEVCTGHSPRCPKDQFQENGSPCKNSEGYCFMGKCPTRDEQCSELFDDEAKGSHDICYEMNRNGNAYGYCKTTKSSFVSCKESDVKCGKIYCTGGKHSPHWGEDKIYRLQVPKKNATIECKTFFFYQNANDVGLVAPGTKCGEGMVCHHGECVCIKDVYNATNCSFQCNENAVDGHEVDCQCEEQGSLDWEETLNVTNIIILVVVLVLVVVGVGVVILLIRYQKCITLKQVQSPPGDIHGVENKAYFGDEPQTRNDPALPDIHPLHVRSINL</sequence>
<dbReference type="Proteomes" id="UP000694863">
    <property type="component" value="Unplaced"/>
</dbReference>
<keyword evidence="2" id="KW-0378">Hydrolase</keyword>
<keyword evidence="2" id="KW-0482">Metalloprotease</keyword>
<keyword evidence="2" id="KW-0645">Protease</keyword>
<proteinExistence type="predicted"/>
<name>A0AC55CTG3_ECHTE</name>
<evidence type="ECO:0000313" key="2">
    <source>
        <dbReference type="RefSeq" id="XP_045142774.1"/>
    </source>
</evidence>
<dbReference type="RefSeq" id="XP_045142774.1">
    <property type="nucleotide sequence ID" value="XM_045286839.1"/>
</dbReference>
<keyword evidence="1" id="KW-1185">Reference proteome</keyword>
<evidence type="ECO:0000313" key="1">
    <source>
        <dbReference type="Proteomes" id="UP000694863"/>
    </source>
</evidence>